<proteinExistence type="predicted"/>
<dbReference type="STRING" id="1629334.Cva_00035"/>
<protein>
    <submittedName>
        <fullName evidence="2">Uncharacterized protein</fullName>
    </submittedName>
</protein>
<reference evidence="2 3" key="1">
    <citation type="submission" date="2015-03" db="EMBL/GenBank/DDBJ databases">
        <title>Caedibacter varicaedens, whole genome shotgun sequence.</title>
        <authorList>
            <person name="Suzuki H."/>
            <person name="Dapper A.L."/>
            <person name="Gibson A.K."/>
            <person name="Jackson C."/>
            <person name="Lee H."/>
            <person name="Pejaver V.R."/>
            <person name="Doak T."/>
            <person name="Lynch M."/>
        </authorList>
    </citation>
    <scope>NUCLEOTIDE SEQUENCE [LARGE SCALE GENOMIC DNA]</scope>
</reference>
<evidence type="ECO:0000313" key="3">
    <source>
        <dbReference type="Proteomes" id="UP000036771"/>
    </source>
</evidence>
<dbReference type="AlphaFoldDB" id="A0A0K8MBX6"/>
<feature type="chain" id="PRO_5005512691" evidence="1">
    <location>
        <begin position="22"/>
        <end position="196"/>
    </location>
</feature>
<sequence length="196" mass="22616" precursor="true">MVRYFSLFLLSSLFFPLSLFATDPSFSEDDDGYGGYSRFIAPSLSPVQENAIKEHIFGISFSQMVKAFQKRKLLMINNEEYVPLQKEPLLKSALYKEPVRTNPCYMGGLGPYLLEEKDVKNIPQGVTWFSYFFATAEHDSRAYITVRYTANNNPHWGNISDHPVPFNDPVNHYWHTEGNMNSIMPIRTVNFLLKKL</sequence>
<dbReference type="Proteomes" id="UP000036771">
    <property type="component" value="Unassembled WGS sequence"/>
</dbReference>
<feature type="signal peptide" evidence="1">
    <location>
        <begin position="1"/>
        <end position="21"/>
    </location>
</feature>
<name>A0A0K8MBX6_9PROT</name>
<gene>
    <name evidence="2" type="ORF">Cva_00035</name>
</gene>
<keyword evidence="1" id="KW-0732">Signal</keyword>
<organism evidence="2 3">
    <name type="scientific">Caedimonas varicaedens</name>
    <dbReference type="NCBI Taxonomy" id="1629334"/>
    <lineage>
        <taxon>Bacteria</taxon>
        <taxon>Pseudomonadati</taxon>
        <taxon>Pseudomonadota</taxon>
        <taxon>Alphaproteobacteria</taxon>
        <taxon>Holosporales</taxon>
        <taxon>Caedimonadaceae</taxon>
        <taxon>Caedimonas</taxon>
    </lineage>
</organism>
<evidence type="ECO:0000256" key="1">
    <source>
        <dbReference type="SAM" id="SignalP"/>
    </source>
</evidence>
<comment type="caution">
    <text evidence="2">The sequence shown here is derived from an EMBL/GenBank/DDBJ whole genome shotgun (WGS) entry which is preliminary data.</text>
</comment>
<accession>A0A0K8MBX6</accession>
<evidence type="ECO:0000313" key="2">
    <source>
        <dbReference type="EMBL" id="GAO97404.1"/>
    </source>
</evidence>
<keyword evidence="3" id="KW-1185">Reference proteome</keyword>
<dbReference type="EMBL" id="BBVC01000002">
    <property type="protein sequence ID" value="GAO97404.1"/>
    <property type="molecule type" value="Genomic_DNA"/>
</dbReference>